<dbReference type="PANTHER" id="PTHR23512:SF12">
    <property type="entry name" value="TRANSPORTER, PUTATIVE (AFU_ORTHOLOGUE AFUA_4G00260)-RELATED"/>
    <property type="match status" value="1"/>
</dbReference>
<evidence type="ECO:0000256" key="12">
    <source>
        <dbReference type="ARBA" id="ARBA00044899"/>
    </source>
</evidence>
<feature type="transmembrane region" description="Helical" evidence="22">
    <location>
        <begin position="414"/>
        <end position="433"/>
    </location>
</feature>
<evidence type="ECO:0000259" key="23">
    <source>
        <dbReference type="PROSITE" id="PS50850"/>
    </source>
</evidence>
<feature type="transmembrane region" description="Helical" evidence="22">
    <location>
        <begin position="353"/>
        <end position="372"/>
    </location>
</feature>
<feature type="transmembrane region" description="Helical" evidence="22">
    <location>
        <begin position="72"/>
        <end position="89"/>
    </location>
</feature>
<feature type="transmembrane region" description="Helical" evidence="22">
    <location>
        <begin position="281"/>
        <end position="305"/>
    </location>
</feature>
<feature type="transmembrane region" description="Helical" evidence="22">
    <location>
        <begin position="378"/>
        <end position="402"/>
    </location>
</feature>
<evidence type="ECO:0000256" key="1">
    <source>
        <dbReference type="ARBA" id="ARBA00004141"/>
    </source>
</evidence>
<comment type="catalytic activity">
    <reaction evidence="12">
        <text>L-arginyl-L-alpha-amino acid(out) = L-arginyl-L-alpha-amino acid(in)</text>
        <dbReference type="Rhea" id="RHEA:79371"/>
        <dbReference type="ChEBI" id="CHEBI:84315"/>
    </reaction>
</comment>
<evidence type="ECO:0000256" key="14">
    <source>
        <dbReference type="ARBA" id="ARBA00044903"/>
    </source>
</evidence>
<feature type="transmembrane region" description="Helical" evidence="22">
    <location>
        <begin position="445"/>
        <end position="465"/>
    </location>
</feature>
<comment type="subunit">
    <text evidence="21">Homodimer. Interacts with lysosomal protein GLMP (via lumenal domain); the interaction starts while both proteins are still in the endoplasmic reticulum and is required for stabilization of MFSD1 in lysosomes but has no direct effect on its targeting to lysosomes or transporter activity.</text>
</comment>
<dbReference type="InterPro" id="IPR052187">
    <property type="entry name" value="MFSD1"/>
</dbReference>
<sequence length="527" mass="58891">MSSNPSYASENNRHFSTNEQGYTALPVLSSIDSADSVHRLESNEESNSLLNDDDDKFDITEEELNRPWKYKIFALVCALTLSVGSHYAAHTLSALKSEVKDKLGITNSQYGIIQSSVSLVNTILPILGGVFIDTFGTSIGSILATSLIAVGNILVALSTNLASFPVMVFGRIFYGIGSGTIVTVQTTILSHWFKGKGLSIAVGIQIATSRLSSFLGNLTVVPIWKGTGFYGWAFWFAAFLCVVSLVINIFYIFVMKIINENLSEQELQKLKQKKSFNPRKLLYLPVIYWIFVLLEFEFGSSWTSFLHVHAELLKTRWGISDDEAAFRSSFAQFSPIFIAPFLGYLLDRYGRRSTTLIASASFLVLSMYLIGFTMISPIIGMLLFSISLSFGPVSLLSSIPIILPLDYVGTGLGIIKSCSNIGSTLFDIIVGILQDLDGGEYRLVMHLYFVTSLIAVLVAVWLSFVSKWHDGIVDMKEDERSKYYEEIRTKHDQQGQERRSSYDSQDMHTKVTYPSRRNWGYVTTFFM</sequence>
<feature type="transmembrane region" description="Helical" evidence="22">
    <location>
        <begin position="325"/>
        <end position="346"/>
    </location>
</feature>
<feature type="domain" description="Major facilitator superfamily (MFS) profile" evidence="23">
    <location>
        <begin position="74"/>
        <end position="470"/>
    </location>
</feature>
<dbReference type="Proteomes" id="UP000789405">
    <property type="component" value="Unassembled WGS sequence"/>
</dbReference>
<feature type="transmembrane region" description="Helical" evidence="22">
    <location>
        <begin position="172"/>
        <end position="193"/>
    </location>
</feature>
<evidence type="ECO:0000256" key="5">
    <source>
        <dbReference type="ARBA" id="ARBA00044876"/>
    </source>
</evidence>
<gene>
    <name evidence="24" type="ORF">DERYTH_LOCUS4230</name>
</gene>
<dbReference type="InterPro" id="IPR005829">
    <property type="entry name" value="Sugar_transporter_CS"/>
</dbReference>
<comment type="catalytic activity">
    <reaction evidence="14">
        <text>L-arginyl-glycine(out) = L-arginyl-glycine(in)</text>
        <dbReference type="Rhea" id="RHEA:79391"/>
        <dbReference type="ChEBI" id="CHEBI:229955"/>
    </reaction>
</comment>
<dbReference type="PANTHER" id="PTHR23512">
    <property type="entry name" value="MAJOR FACILITATOR SUPERFAMILY DOMAIN-CONTAINING PROTEIN 1"/>
    <property type="match status" value="1"/>
</dbReference>
<dbReference type="InterPro" id="IPR036259">
    <property type="entry name" value="MFS_trans_sf"/>
</dbReference>
<evidence type="ECO:0000256" key="19">
    <source>
        <dbReference type="ARBA" id="ARBA00045018"/>
    </source>
</evidence>
<proteinExistence type="predicted"/>
<comment type="catalytic activity">
    <reaction evidence="5">
        <text>L-lysyl-L-alanine(out) = L-lysyl-L-alanine(in)</text>
        <dbReference type="Rhea" id="RHEA:79399"/>
        <dbReference type="ChEBI" id="CHEBI:229954"/>
    </reaction>
</comment>
<evidence type="ECO:0000256" key="16">
    <source>
        <dbReference type="ARBA" id="ARBA00044919"/>
    </source>
</evidence>
<dbReference type="Gene3D" id="1.20.1250.20">
    <property type="entry name" value="MFS general substrate transporter like domains"/>
    <property type="match status" value="2"/>
</dbReference>
<organism evidence="24 25">
    <name type="scientific">Dentiscutata erythropus</name>
    <dbReference type="NCBI Taxonomy" id="1348616"/>
    <lineage>
        <taxon>Eukaryota</taxon>
        <taxon>Fungi</taxon>
        <taxon>Fungi incertae sedis</taxon>
        <taxon>Mucoromycota</taxon>
        <taxon>Glomeromycotina</taxon>
        <taxon>Glomeromycetes</taxon>
        <taxon>Diversisporales</taxon>
        <taxon>Gigasporaceae</taxon>
        <taxon>Dentiscutata</taxon>
    </lineage>
</organism>
<feature type="transmembrane region" description="Helical" evidence="22">
    <location>
        <begin position="232"/>
        <end position="254"/>
    </location>
</feature>
<reference evidence="24" key="1">
    <citation type="submission" date="2021-06" db="EMBL/GenBank/DDBJ databases">
        <authorList>
            <person name="Kallberg Y."/>
            <person name="Tangrot J."/>
            <person name="Rosling A."/>
        </authorList>
    </citation>
    <scope>NUCLEOTIDE SEQUENCE</scope>
    <source>
        <strain evidence="24">MA453B</strain>
    </source>
</reference>
<evidence type="ECO:0000313" key="24">
    <source>
        <dbReference type="EMBL" id="CAG8528576.1"/>
    </source>
</evidence>
<dbReference type="Pfam" id="PF07690">
    <property type="entry name" value="MFS_1"/>
    <property type="match status" value="1"/>
</dbReference>
<evidence type="ECO:0000256" key="13">
    <source>
        <dbReference type="ARBA" id="ARBA00044900"/>
    </source>
</evidence>
<evidence type="ECO:0000256" key="2">
    <source>
        <dbReference type="ARBA" id="ARBA00022692"/>
    </source>
</evidence>
<accession>A0A9N9AFG7</accession>
<comment type="catalytic activity">
    <reaction evidence="11">
        <text>L-aspartyl-L-lysine(out) = L-aspartyl-L-lysine(in)</text>
        <dbReference type="Rhea" id="RHEA:79411"/>
        <dbReference type="ChEBI" id="CHEBI:229953"/>
    </reaction>
</comment>
<dbReference type="EMBL" id="CAJVPY010001594">
    <property type="protein sequence ID" value="CAG8528576.1"/>
    <property type="molecule type" value="Genomic_DNA"/>
</dbReference>
<dbReference type="OrthoDB" id="424834at2759"/>
<comment type="catalytic activity">
    <reaction evidence="10">
        <text>L-alpha-aminoacyl-L-lysine(out) = L-alpha-aminoacyl-L-lysine(in)</text>
        <dbReference type="Rhea" id="RHEA:79383"/>
        <dbReference type="ChEBI" id="CHEBI:229966"/>
    </reaction>
</comment>
<evidence type="ECO:0000256" key="22">
    <source>
        <dbReference type="SAM" id="Phobius"/>
    </source>
</evidence>
<evidence type="ECO:0000256" key="6">
    <source>
        <dbReference type="ARBA" id="ARBA00044878"/>
    </source>
</evidence>
<dbReference type="InterPro" id="IPR020846">
    <property type="entry name" value="MFS_dom"/>
</dbReference>
<comment type="catalytic activity">
    <reaction evidence="17">
        <text>L-lysyl-glycine(out) = L-lysyl-glycine(in)</text>
        <dbReference type="Rhea" id="RHEA:79407"/>
        <dbReference type="ChEBI" id="CHEBI:191202"/>
    </reaction>
</comment>
<comment type="catalytic activity">
    <reaction evidence="6">
        <text>L-histidyl-glycine(out) = L-histidyl-glycine(in)</text>
        <dbReference type="Rhea" id="RHEA:79395"/>
        <dbReference type="ChEBI" id="CHEBI:229957"/>
    </reaction>
</comment>
<evidence type="ECO:0000256" key="11">
    <source>
        <dbReference type="ARBA" id="ARBA00044898"/>
    </source>
</evidence>
<comment type="function">
    <text evidence="20">Lysosomal dipeptide uniporter that selectively exports lysine, arginine or histidine-containing dipeptides with a net positive charge from the lysosome lumen into the cytosol. Could play a role in a specific type of protein O-glycosylation indirectly regulating macrophages migration and tissue invasion. Also essential for liver homeostasis.</text>
</comment>
<comment type="catalytic activity">
    <reaction evidence="13">
        <text>L-lysyl-L-lysine(out) = L-lysyl-L-lysine(in)</text>
        <dbReference type="Rhea" id="RHEA:79403"/>
        <dbReference type="ChEBI" id="CHEBI:229956"/>
    </reaction>
</comment>
<comment type="catalytic activity">
    <reaction evidence="15">
        <text>L-histidyl-L-alpha-amino acid(out) = L-histidyl-L-alpha-amino acid(in)</text>
        <dbReference type="Rhea" id="RHEA:79379"/>
        <dbReference type="ChEBI" id="CHEBI:229964"/>
    </reaction>
</comment>
<evidence type="ECO:0000256" key="18">
    <source>
        <dbReference type="ARBA" id="ARBA00044985"/>
    </source>
</evidence>
<dbReference type="AlphaFoldDB" id="A0A9N9AFG7"/>
<keyword evidence="25" id="KW-1185">Reference proteome</keyword>
<evidence type="ECO:0000256" key="8">
    <source>
        <dbReference type="ARBA" id="ARBA00044884"/>
    </source>
</evidence>
<evidence type="ECO:0000256" key="7">
    <source>
        <dbReference type="ARBA" id="ARBA00044881"/>
    </source>
</evidence>
<keyword evidence="2 22" id="KW-0812">Transmembrane</keyword>
<feature type="non-terminal residue" evidence="24">
    <location>
        <position position="527"/>
    </location>
</feature>
<evidence type="ECO:0000256" key="20">
    <source>
        <dbReference type="ARBA" id="ARBA00045709"/>
    </source>
</evidence>
<comment type="catalytic activity">
    <reaction evidence="8">
        <text>L-alpha-aminoacyl-L-histidine(out) = L-alpha-aminoacyl-L-histidine(in)</text>
        <dbReference type="Rhea" id="RHEA:79375"/>
        <dbReference type="ChEBI" id="CHEBI:229967"/>
    </reaction>
</comment>
<name>A0A9N9AFG7_9GLOM</name>
<keyword evidence="4 22" id="KW-0472">Membrane</keyword>
<comment type="caution">
    <text evidence="24">The sequence shown here is derived from an EMBL/GenBank/DDBJ whole genome shotgun (WGS) entry which is preliminary data.</text>
</comment>
<protein>
    <recommendedName>
        <fullName evidence="18">Lysosomal dipeptide transporter MFSD1</fullName>
    </recommendedName>
    <alternativeName>
        <fullName evidence="19">Major facilitator superfamily domain-containing protein 1</fullName>
    </alternativeName>
</protein>
<dbReference type="PROSITE" id="PS00216">
    <property type="entry name" value="SUGAR_TRANSPORT_1"/>
    <property type="match status" value="1"/>
</dbReference>
<feature type="transmembrane region" description="Helical" evidence="22">
    <location>
        <begin position="110"/>
        <end position="132"/>
    </location>
</feature>
<evidence type="ECO:0000256" key="21">
    <source>
        <dbReference type="ARBA" id="ARBA00046376"/>
    </source>
</evidence>
<dbReference type="GO" id="GO:0016020">
    <property type="term" value="C:membrane"/>
    <property type="evidence" value="ECO:0007669"/>
    <property type="project" value="UniProtKB-SubCell"/>
</dbReference>
<comment type="subcellular location">
    <subcellularLocation>
        <location evidence="1">Membrane</location>
        <topology evidence="1">Multi-pass membrane protein</topology>
    </subcellularLocation>
</comment>
<evidence type="ECO:0000256" key="9">
    <source>
        <dbReference type="ARBA" id="ARBA00044891"/>
    </source>
</evidence>
<dbReference type="SUPFAM" id="SSF103473">
    <property type="entry name" value="MFS general substrate transporter"/>
    <property type="match status" value="1"/>
</dbReference>
<evidence type="ECO:0000256" key="4">
    <source>
        <dbReference type="ARBA" id="ARBA00023136"/>
    </source>
</evidence>
<dbReference type="GO" id="GO:0022857">
    <property type="term" value="F:transmembrane transporter activity"/>
    <property type="evidence" value="ECO:0007669"/>
    <property type="project" value="InterPro"/>
</dbReference>
<evidence type="ECO:0000313" key="25">
    <source>
        <dbReference type="Proteomes" id="UP000789405"/>
    </source>
</evidence>
<feature type="transmembrane region" description="Helical" evidence="22">
    <location>
        <begin position="138"/>
        <end position="160"/>
    </location>
</feature>
<comment type="catalytic activity">
    <reaction evidence="7">
        <text>L-alpha-aminoacyl-L-arginine(out) = L-alpha-aminoacyl-L-arginine(in)</text>
        <dbReference type="Rhea" id="RHEA:79367"/>
        <dbReference type="ChEBI" id="CHEBI:229968"/>
    </reaction>
</comment>
<comment type="catalytic activity">
    <reaction evidence="9">
        <text>L-lysyl-L-alpha-amino acid(out) = L-lysyl-L-alpha-amino acid(in)</text>
        <dbReference type="Rhea" id="RHEA:79387"/>
        <dbReference type="ChEBI" id="CHEBI:229965"/>
    </reaction>
</comment>
<dbReference type="InterPro" id="IPR011701">
    <property type="entry name" value="MFS"/>
</dbReference>
<evidence type="ECO:0000256" key="10">
    <source>
        <dbReference type="ARBA" id="ARBA00044893"/>
    </source>
</evidence>
<evidence type="ECO:0000256" key="15">
    <source>
        <dbReference type="ARBA" id="ARBA00044912"/>
    </source>
</evidence>
<comment type="catalytic activity">
    <reaction evidence="16">
        <text>L-alanyl-L-lysine(out) = L-alanyl-L-lysine(in)</text>
        <dbReference type="Rhea" id="RHEA:79415"/>
        <dbReference type="ChEBI" id="CHEBI:192470"/>
    </reaction>
</comment>
<evidence type="ECO:0000256" key="3">
    <source>
        <dbReference type="ARBA" id="ARBA00022989"/>
    </source>
</evidence>
<evidence type="ECO:0000256" key="17">
    <source>
        <dbReference type="ARBA" id="ARBA00044924"/>
    </source>
</evidence>
<dbReference type="PROSITE" id="PS50850">
    <property type="entry name" value="MFS"/>
    <property type="match status" value="1"/>
</dbReference>
<keyword evidence="3 22" id="KW-1133">Transmembrane helix</keyword>